<dbReference type="AlphaFoldDB" id="A0AAD9J5A7"/>
<evidence type="ECO:0000256" key="7">
    <source>
        <dbReference type="SAM" id="Phobius"/>
    </source>
</evidence>
<evidence type="ECO:0000256" key="2">
    <source>
        <dbReference type="ARBA" id="ARBA00022729"/>
    </source>
</evidence>
<evidence type="ECO:0000256" key="5">
    <source>
        <dbReference type="PROSITE-ProRule" id="PRU00076"/>
    </source>
</evidence>
<evidence type="ECO:0000256" key="1">
    <source>
        <dbReference type="ARBA" id="ARBA00022536"/>
    </source>
</evidence>
<feature type="region of interest" description="Disordered" evidence="6">
    <location>
        <begin position="382"/>
        <end position="455"/>
    </location>
</feature>
<keyword evidence="7" id="KW-1133">Transmembrane helix</keyword>
<feature type="non-terminal residue" evidence="9">
    <location>
        <position position="455"/>
    </location>
</feature>
<feature type="disulfide bond" evidence="5">
    <location>
        <begin position="252"/>
        <end position="261"/>
    </location>
</feature>
<keyword evidence="1 5" id="KW-0245">EGF-like domain</keyword>
<dbReference type="EMBL" id="JAODUP010000590">
    <property type="protein sequence ID" value="KAK2146673.1"/>
    <property type="molecule type" value="Genomic_DNA"/>
</dbReference>
<protein>
    <recommendedName>
        <fullName evidence="8">EGF-like domain-containing protein</fullName>
    </recommendedName>
</protein>
<gene>
    <name evidence="9" type="ORF">LSH36_590g02068</name>
</gene>
<keyword evidence="2" id="KW-0732">Signal</keyword>
<dbReference type="InterPro" id="IPR002049">
    <property type="entry name" value="LE_dom"/>
</dbReference>
<dbReference type="PROSITE" id="PS00022">
    <property type="entry name" value="EGF_1"/>
    <property type="match status" value="2"/>
</dbReference>
<dbReference type="SMART" id="SM00180">
    <property type="entry name" value="EGF_Lam"/>
    <property type="match status" value="2"/>
</dbReference>
<sequence length="455" mass="49636">PNINWYHVQQREQRQERAIIVVLVTKKQQTINVYLCVNLIVVTGCVLNLTNVVVIEDGKDRLVPSLYVTLAVYVEHVITLMSVVAIKAGKERTVRLLCVILAVFTVFVINLIRVPVGQDGEERIVQVSVEVDFGDRTVRINVTVLMAKFAMYSRECVNVFQHGCPSSTGFTGTTCEKKCSNGTYGLSCNQTCRCQNGAACDHVTGACNCTVGYRGVHCEDQCADGTYGLQCQEMCNCQNGATCDSQDGSCFCSPGWKGRNCTESCPSGYYGNNCSCQCYNGGVCEPVTETETFSGKPNQNNLSKKALTGIISGVVFISVIIIICIVAGLVIYFKRRRRRPSDKPSSGSAENTIAIQSLPSEVSYSDTRISNATDETELTDNALYVSKSPQTNNHTGDGYAPTEHLGDDDSDTKGIAVVHNNNNNNEDTLPEENSEGIKSKVKTADNRLSIFPPNQ</sequence>
<evidence type="ECO:0000256" key="4">
    <source>
        <dbReference type="ARBA" id="ARBA00023157"/>
    </source>
</evidence>
<keyword evidence="4 5" id="KW-1015">Disulfide bond</keyword>
<evidence type="ECO:0000313" key="9">
    <source>
        <dbReference type="EMBL" id="KAK2146673.1"/>
    </source>
</evidence>
<comment type="caution">
    <text evidence="5">Lacks conserved residue(s) required for the propagation of feature annotation.</text>
</comment>
<dbReference type="SMART" id="SM00181">
    <property type="entry name" value="EGF"/>
    <property type="match status" value="2"/>
</dbReference>
<dbReference type="Gene3D" id="2.170.300.10">
    <property type="entry name" value="Tie2 ligand-binding domain superfamily"/>
    <property type="match status" value="1"/>
</dbReference>
<evidence type="ECO:0000256" key="3">
    <source>
        <dbReference type="ARBA" id="ARBA00022737"/>
    </source>
</evidence>
<feature type="transmembrane region" description="Helical" evidence="7">
    <location>
        <begin position="306"/>
        <end position="333"/>
    </location>
</feature>
<keyword evidence="3" id="KW-0677">Repeat</keyword>
<dbReference type="PROSITE" id="PS50026">
    <property type="entry name" value="EGF_3"/>
    <property type="match status" value="1"/>
</dbReference>
<dbReference type="PANTHER" id="PTHR24043:SF8">
    <property type="entry name" value="EGF-LIKE DOMAIN-CONTAINING PROTEIN"/>
    <property type="match status" value="1"/>
</dbReference>
<dbReference type="InterPro" id="IPR042635">
    <property type="entry name" value="MEGF10/SREC1/2-like"/>
</dbReference>
<name>A0AAD9J5A7_9ANNE</name>
<dbReference type="Proteomes" id="UP001208570">
    <property type="component" value="Unassembled WGS sequence"/>
</dbReference>
<organism evidence="9 10">
    <name type="scientific">Paralvinella palmiformis</name>
    <dbReference type="NCBI Taxonomy" id="53620"/>
    <lineage>
        <taxon>Eukaryota</taxon>
        <taxon>Metazoa</taxon>
        <taxon>Spiralia</taxon>
        <taxon>Lophotrochozoa</taxon>
        <taxon>Annelida</taxon>
        <taxon>Polychaeta</taxon>
        <taxon>Sedentaria</taxon>
        <taxon>Canalipalpata</taxon>
        <taxon>Terebellida</taxon>
        <taxon>Terebelliformia</taxon>
        <taxon>Alvinellidae</taxon>
        <taxon>Paralvinella</taxon>
    </lineage>
</organism>
<dbReference type="PANTHER" id="PTHR24043">
    <property type="entry name" value="SCAVENGER RECEPTOR CLASS F"/>
    <property type="match status" value="1"/>
</dbReference>
<feature type="transmembrane region" description="Helical" evidence="7">
    <location>
        <begin position="33"/>
        <end position="54"/>
    </location>
</feature>
<keyword evidence="7" id="KW-0812">Transmembrane</keyword>
<feature type="transmembrane region" description="Helical" evidence="7">
    <location>
        <begin position="66"/>
        <end position="86"/>
    </location>
</feature>
<evidence type="ECO:0000259" key="8">
    <source>
        <dbReference type="PROSITE" id="PS50026"/>
    </source>
</evidence>
<dbReference type="GO" id="GO:0005044">
    <property type="term" value="F:scavenger receptor activity"/>
    <property type="evidence" value="ECO:0007669"/>
    <property type="project" value="InterPro"/>
</dbReference>
<keyword evidence="10" id="KW-1185">Reference proteome</keyword>
<reference evidence="9" key="1">
    <citation type="journal article" date="2023" name="Mol. Biol. Evol.">
        <title>Third-Generation Sequencing Reveals the Adaptive Role of the Epigenome in Three Deep-Sea Polychaetes.</title>
        <authorList>
            <person name="Perez M."/>
            <person name="Aroh O."/>
            <person name="Sun Y."/>
            <person name="Lan Y."/>
            <person name="Juniper S.K."/>
            <person name="Young C.R."/>
            <person name="Angers B."/>
            <person name="Qian P.Y."/>
        </authorList>
    </citation>
    <scope>NUCLEOTIDE SEQUENCE</scope>
    <source>
        <strain evidence="9">P08H-3</strain>
    </source>
</reference>
<feature type="compositionally biased region" description="Basic and acidic residues" evidence="6">
    <location>
        <begin position="435"/>
        <end position="445"/>
    </location>
</feature>
<dbReference type="FunFam" id="2.170.300.10:FF:000041">
    <property type="entry name" value="Tyrosine protein kinase receptor tie-1, putative"/>
    <property type="match status" value="1"/>
</dbReference>
<feature type="domain" description="EGF-like" evidence="8">
    <location>
        <begin position="227"/>
        <end position="262"/>
    </location>
</feature>
<dbReference type="CDD" id="cd00055">
    <property type="entry name" value="EGF_Lam"/>
    <property type="match status" value="2"/>
</dbReference>
<feature type="transmembrane region" description="Helical" evidence="7">
    <location>
        <begin position="93"/>
        <end position="112"/>
    </location>
</feature>
<keyword evidence="7" id="KW-0472">Membrane</keyword>
<proteinExistence type="predicted"/>
<comment type="caution">
    <text evidence="9">The sequence shown here is derived from an EMBL/GenBank/DDBJ whole genome shotgun (WGS) entry which is preliminary data.</text>
</comment>
<evidence type="ECO:0000313" key="10">
    <source>
        <dbReference type="Proteomes" id="UP001208570"/>
    </source>
</evidence>
<evidence type="ECO:0000256" key="6">
    <source>
        <dbReference type="SAM" id="MobiDB-lite"/>
    </source>
</evidence>
<dbReference type="InterPro" id="IPR000742">
    <property type="entry name" value="EGF"/>
</dbReference>
<accession>A0AAD9J5A7</accession>